<evidence type="ECO:0000313" key="8">
    <source>
        <dbReference type="Proteomes" id="UP000789941"/>
    </source>
</evidence>
<dbReference type="InterPro" id="IPR002293">
    <property type="entry name" value="AA/rel_permease1"/>
</dbReference>
<feature type="transmembrane region" description="Helical" evidence="6">
    <location>
        <begin position="422"/>
        <end position="438"/>
    </location>
</feature>
<dbReference type="InterPro" id="IPR050367">
    <property type="entry name" value="APC_superfamily"/>
</dbReference>
<feature type="transmembrane region" description="Helical" evidence="6">
    <location>
        <begin position="223"/>
        <end position="250"/>
    </location>
</feature>
<gene>
    <name evidence="7" type="ORF">LFW2832_01064</name>
</gene>
<comment type="caution">
    <text evidence="7">The sequence shown here is derived from an EMBL/GenBank/DDBJ whole genome shotgun (WGS) entry which is preliminary data.</text>
</comment>
<feature type="transmembrane region" description="Helical" evidence="6">
    <location>
        <begin position="12"/>
        <end position="38"/>
    </location>
</feature>
<keyword evidence="3 6" id="KW-0812">Transmembrane</keyword>
<proteinExistence type="predicted"/>
<feature type="transmembrane region" description="Helical" evidence="6">
    <location>
        <begin position="193"/>
        <end position="211"/>
    </location>
</feature>
<dbReference type="PANTHER" id="PTHR42770">
    <property type="entry name" value="AMINO ACID TRANSPORTER-RELATED"/>
    <property type="match status" value="1"/>
</dbReference>
<keyword evidence="2" id="KW-1003">Cell membrane</keyword>
<accession>A0A5E4LU57</accession>
<feature type="transmembrane region" description="Helical" evidence="6">
    <location>
        <begin position="87"/>
        <end position="116"/>
    </location>
</feature>
<dbReference type="Gene3D" id="1.20.1740.10">
    <property type="entry name" value="Amino acid/polyamine transporter I"/>
    <property type="match status" value="1"/>
</dbReference>
<reference evidence="7 8" key="1">
    <citation type="submission" date="2019-08" db="EMBL/GenBank/DDBJ databases">
        <authorList>
            <person name="Vazquez-Campos X."/>
        </authorList>
    </citation>
    <scope>NUCLEOTIDE SEQUENCE [LARGE SCALE GENOMIC DNA]</scope>
    <source>
        <strain evidence="7">LFW-283_2</strain>
    </source>
</reference>
<feature type="transmembrane region" description="Helical" evidence="6">
    <location>
        <begin position="353"/>
        <end position="374"/>
    </location>
</feature>
<dbReference type="PANTHER" id="PTHR42770:SF11">
    <property type="entry name" value="INNER MEMBRANE TRANSPORT PROTEIN YBAT"/>
    <property type="match status" value="1"/>
</dbReference>
<dbReference type="EMBL" id="CABMJJ010000009">
    <property type="protein sequence ID" value="VVC04598.1"/>
    <property type="molecule type" value="Genomic_DNA"/>
</dbReference>
<comment type="subcellular location">
    <subcellularLocation>
        <location evidence="1">Cell membrane</location>
        <topology evidence="1">Multi-pass membrane protein</topology>
    </subcellularLocation>
</comment>
<evidence type="ECO:0000256" key="2">
    <source>
        <dbReference type="ARBA" id="ARBA00022475"/>
    </source>
</evidence>
<evidence type="ECO:0000313" key="7">
    <source>
        <dbReference type="EMBL" id="VVC04598.1"/>
    </source>
</evidence>
<feature type="transmembrane region" description="Helical" evidence="6">
    <location>
        <begin position="275"/>
        <end position="304"/>
    </location>
</feature>
<name>A0A5E4LU57_9ARCH</name>
<dbReference type="Proteomes" id="UP000789941">
    <property type="component" value="Unassembled WGS sequence"/>
</dbReference>
<protein>
    <submittedName>
        <fullName evidence="7">Amino acid permease</fullName>
    </submittedName>
</protein>
<sequence length="484" mass="52602">MNKCELKKELGLLGSFSMGFADVGADIFLALGLIAAYAHGVMPLAILAAAIVYVCSGLSYAELAAAMPVSGGSSAFGRRAFGNKASFLAGWGLMLDYTIDIALFAVASTGYLSFFIPGVREVFGFVSVFLIFILMLINLLGIKESSSVNSVLTAVAIVIILGLLVLGFGTTFQMEKFTSGLTPINTDPGIENFLYSITLAIVAFVGVESISQGAEETKNPGKILPQATFLSIFFVVLFALLLSIMVLGIVTPKTLADNMDNPLVPVTQALPFSQIITPIIAFAGFIICFVSANTGIIGASRVVYSMSSSGLVSRRISWIHPKYCTPWWTVIIFSTIAMVLAFFGDMIFLGELYAFGALTAYTVTNLSLIQLRFAEPNMERPFKIPFNLKINGRDIPLITIIGSIGCIAIFILVALLHEEGRNFAFVWFVAGFVYYYFYKKYRAKIDAKTYVPVQHRLPGHGKSVHVEYSSIRNLDVGDNKQSHK</sequence>
<evidence type="ECO:0000256" key="1">
    <source>
        <dbReference type="ARBA" id="ARBA00004651"/>
    </source>
</evidence>
<dbReference type="GO" id="GO:0005886">
    <property type="term" value="C:plasma membrane"/>
    <property type="evidence" value="ECO:0007669"/>
    <property type="project" value="UniProtKB-SubCell"/>
</dbReference>
<evidence type="ECO:0000256" key="4">
    <source>
        <dbReference type="ARBA" id="ARBA00022989"/>
    </source>
</evidence>
<feature type="transmembrane region" description="Helical" evidence="6">
    <location>
        <begin position="44"/>
        <end position="66"/>
    </location>
</feature>
<feature type="transmembrane region" description="Helical" evidence="6">
    <location>
        <begin position="325"/>
        <end position="347"/>
    </location>
</feature>
<dbReference type="Pfam" id="PF13520">
    <property type="entry name" value="AA_permease_2"/>
    <property type="match status" value="1"/>
</dbReference>
<feature type="transmembrane region" description="Helical" evidence="6">
    <location>
        <begin position="152"/>
        <end position="173"/>
    </location>
</feature>
<dbReference type="GO" id="GO:0022857">
    <property type="term" value="F:transmembrane transporter activity"/>
    <property type="evidence" value="ECO:0007669"/>
    <property type="project" value="InterPro"/>
</dbReference>
<evidence type="ECO:0000256" key="3">
    <source>
        <dbReference type="ARBA" id="ARBA00022692"/>
    </source>
</evidence>
<feature type="transmembrane region" description="Helical" evidence="6">
    <location>
        <begin position="122"/>
        <end position="140"/>
    </location>
</feature>
<keyword evidence="5 6" id="KW-0472">Membrane</keyword>
<feature type="transmembrane region" description="Helical" evidence="6">
    <location>
        <begin position="395"/>
        <end position="416"/>
    </location>
</feature>
<dbReference type="PIRSF" id="PIRSF006060">
    <property type="entry name" value="AA_transporter"/>
    <property type="match status" value="1"/>
</dbReference>
<dbReference type="AlphaFoldDB" id="A0A5E4LU57"/>
<evidence type="ECO:0000256" key="5">
    <source>
        <dbReference type="ARBA" id="ARBA00023136"/>
    </source>
</evidence>
<organism evidence="7 8">
    <name type="scientific">Candidatus Bilamarchaeum dharawalense</name>
    <dbReference type="NCBI Taxonomy" id="2885759"/>
    <lineage>
        <taxon>Archaea</taxon>
        <taxon>Candidatus Micrarchaeota</taxon>
        <taxon>Candidatus Micrarchaeia</taxon>
        <taxon>Candidatus Anstonellales</taxon>
        <taxon>Candidatus Bilamarchaeaceae</taxon>
        <taxon>Candidatus Bilamarchaeum</taxon>
    </lineage>
</organism>
<evidence type="ECO:0000256" key="6">
    <source>
        <dbReference type="SAM" id="Phobius"/>
    </source>
</evidence>
<keyword evidence="4 6" id="KW-1133">Transmembrane helix</keyword>